<dbReference type="SUPFAM" id="SSF48452">
    <property type="entry name" value="TPR-like"/>
    <property type="match status" value="1"/>
</dbReference>
<dbReference type="FunCoup" id="D8SG57">
    <property type="interactions" value="228"/>
</dbReference>
<organism evidence="4">
    <name type="scientific">Selaginella moellendorffii</name>
    <name type="common">Spikemoss</name>
    <dbReference type="NCBI Taxonomy" id="88036"/>
    <lineage>
        <taxon>Eukaryota</taxon>
        <taxon>Viridiplantae</taxon>
        <taxon>Streptophyta</taxon>
        <taxon>Embryophyta</taxon>
        <taxon>Tracheophyta</taxon>
        <taxon>Lycopodiopsida</taxon>
        <taxon>Selaginellales</taxon>
        <taxon>Selaginellaceae</taxon>
        <taxon>Selaginella</taxon>
    </lineage>
</organism>
<dbReference type="Proteomes" id="UP000001514">
    <property type="component" value="Unassembled WGS sequence"/>
</dbReference>
<feature type="non-terminal residue" evidence="3">
    <location>
        <position position="1"/>
    </location>
</feature>
<sequence length="730" mass="78895">YASLLRRCGISRSLADGRRVHDHILATGHFLRSVHLGNLLIQMYRKCGGTSSLADARAVFDQMPKKDVVSWSCIIAAYGQAGHCREAINLFQRMDVEPNEMVIVSTLAACSGAKDLALGMAIHARILSPDLRKSVFVGTALLNMYAKCGAIEQARAVFDQMPHKDVVSWTAMITAFAQMGDCRQALETLEGMIQARVQPNPVTFVAAITACSSREFLDRGRKIHAAVIDLGLHGDITIQNALVSMYAKGSSAEEALSVFQRMEDRNRVSWNSMIAAFAASAQSCSAMGLFHGMNLEGIKPDDVSFLGVLSACSSTGCLRSCKRIHSQLELAAVHSPPDLSVENSLVTAYAKCGDLEAAERIFQRIPGKNVVSWTAMLTAYTFHGNGSKALELYDKMVGQSIQPDSVVLLNVIYAGSLVGDVGLARKLHARVASSSFMLKIQIQNALINMYARCGSLEEARRVFDGIERKNLVSWNAMMGSYVQHGYDEEAIALFSEMKTGNSKAMESGLRSSPDCIMAVILLCAHAGLGKLAEGRCIHAELCAVNPEILAGSTTNVTLGNALVSMYARCGSMGDASAAFHHMRARDTVTWSSLVAGYAHHGHAEYAILLYRDMHLEGVQPDSVTYVSILNSCSHAGLLAQARHFFVSMVEDHCLAAWPDHWKCMVDVLGRAGFVGRAEDVVRNMPFQPDVVAWNTLLGCCKVHGDAQRGAVAARNAVGISPGFAGSTVLL</sequence>
<dbReference type="InterPro" id="IPR002885">
    <property type="entry name" value="PPR_rpt"/>
</dbReference>
<dbReference type="PANTHER" id="PTHR24015:SF548">
    <property type="entry name" value="OS08G0340900 PROTEIN"/>
    <property type="match status" value="1"/>
</dbReference>
<feature type="repeat" description="PPR" evidence="2">
    <location>
        <begin position="621"/>
        <end position="655"/>
    </location>
</feature>
<dbReference type="InterPro" id="IPR046960">
    <property type="entry name" value="PPR_At4g14850-like_plant"/>
</dbReference>
<dbReference type="FunFam" id="1.25.40.10:FF:000381">
    <property type="entry name" value="Pentatricopeptide repeat-containing protein"/>
    <property type="match status" value="1"/>
</dbReference>
<dbReference type="EMBL" id="GL377618">
    <property type="protein sequence ID" value="EFJ16625.1"/>
    <property type="molecule type" value="Genomic_DNA"/>
</dbReference>
<keyword evidence="4" id="KW-1185">Reference proteome</keyword>
<feature type="repeat" description="PPR" evidence="2">
    <location>
        <begin position="67"/>
        <end position="101"/>
    </location>
</feature>
<keyword evidence="1" id="KW-0677">Repeat</keyword>
<feature type="repeat" description="PPR" evidence="2">
    <location>
        <begin position="470"/>
        <end position="504"/>
    </location>
</feature>
<dbReference type="Gramene" id="EFJ16625">
    <property type="protein sequence ID" value="EFJ16625"/>
    <property type="gene ID" value="SELMODRAFT_447"/>
</dbReference>
<accession>D8SG57</accession>
<dbReference type="AlphaFoldDB" id="D8SG57"/>
<gene>
    <name evidence="3" type="ORF">SELMODRAFT_447</name>
</gene>
<protein>
    <recommendedName>
        <fullName evidence="5">Pentacotripeptide-repeat region of PRORP domain-containing protein</fullName>
    </recommendedName>
</protein>
<dbReference type="Pfam" id="PF13041">
    <property type="entry name" value="PPR_2"/>
    <property type="match status" value="3"/>
</dbReference>
<dbReference type="KEGG" id="smo:SELMODRAFT_447"/>
<dbReference type="Pfam" id="PF01535">
    <property type="entry name" value="PPR"/>
    <property type="match status" value="4"/>
</dbReference>
<feature type="non-terminal residue" evidence="3">
    <location>
        <position position="730"/>
    </location>
</feature>
<dbReference type="InterPro" id="IPR011990">
    <property type="entry name" value="TPR-like_helical_dom_sf"/>
</dbReference>
<evidence type="ECO:0000313" key="3">
    <source>
        <dbReference type="EMBL" id="EFJ16625.1"/>
    </source>
</evidence>
<evidence type="ECO:0000256" key="1">
    <source>
        <dbReference type="ARBA" id="ARBA00022737"/>
    </source>
</evidence>
<dbReference type="GO" id="GO:0048731">
    <property type="term" value="P:system development"/>
    <property type="evidence" value="ECO:0007669"/>
    <property type="project" value="UniProtKB-ARBA"/>
</dbReference>
<dbReference type="Gene3D" id="1.25.40.10">
    <property type="entry name" value="Tetratricopeptide repeat domain"/>
    <property type="match status" value="6"/>
</dbReference>
<dbReference type="FunFam" id="1.25.40.10:FF:000158">
    <property type="entry name" value="pentatricopeptide repeat-containing protein At2g33680"/>
    <property type="match status" value="1"/>
</dbReference>
<evidence type="ECO:0008006" key="5">
    <source>
        <dbReference type="Google" id="ProtNLM"/>
    </source>
</evidence>
<feature type="repeat" description="PPR" evidence="2">
    <location>
        <begin position="235"/>
        <end position="265"/>
    </location>
</feature>
<dbReference type="GO" id="GO:0009451">
    <property type="term" value="P:RNA modification"/>
    <property type="evidence" value="ECO:0007669"/>
    <property type="project" value="InterPro"/>
</dbReference>
<feature type="repeat" description="PPR" evidence="2">
    <location>
        <begin position="586"/>
        <end position="620"/>
    </location>
</feature>
<evidence type="ECO:0000313" key="4">
    <source>
        <dbReference type="Proteomes" id="UP000001514"/>
    </source>
</evidence>
<name>D8SG57_SELML</name>
<dbReference type="NCBIfam" id="TIGR00756">
    <property type="entry name" value="PPR"/>
    <property type="match status" value="7"/>
</dbReference>
<evidence type="ECO:0000256" key="2">
    <source>
        <dbReference type="PROSITE-ProRule" id="PRU00708"/>
    </source>
</evidence>
<reference evidence="3 4" key="1">
    <citation type="journal article" date="2011" name="Science">
        <title>The Selaginella genome identifies genetic changes associated with the evolution of vascular plants.</title>
        <authorList>
            <person name="Banks J.A."/>
            <person name="Nishiyama T."/>
            <person name="Hasebe M."/>
            <person name="Bowman J.L."/>
            <person name="Gribskov M."/>
            <person name="dePamphilis C."/>
            <person name="Albert V.A."/>
            <person name="Aono N."/>
            <person name="Aoyama T."/>
            <person name="Ambrose B.A."/>
            <person name="Ashton N.W."/>
            <person name="Axtell M.J."/>
            <person name="Barker E."/>
            <person name="Barker M.S."/>
            <person name="Bennetzen J.L."/>
            <person name="Bonawitz N.D."/>
            <person name="Chapple C."/>
            <person name="Cheng C."/>
            <person name="Correa L.G."/>
            <person name="Dacre M."/>
            <person name="DeBarry J."/>
            <person name="Dreyer I."/>
            <person name="Elias M."/>
            <person name="Engstrom E.M."/>
            <person name="Estelle M."/>
            <person name="Feng L."/>
            <person name="Finet C."/>
            <person name="Floyd S.K."/>
            <person name="Frommer W.B."/>
            <person name="Fujita T."/>
            <person name="Gramzow L."/>
            <person name="Gutensohn M."/>
            <person name="Harholt J."/>
            <person name="Hattori M."/>
            <person name="Heyl A."/>
            <person name="Hirai T."/>
            <person name="Hiwatashi Y."/>
            <person name="Ishikawa M."/>
            <person name="Iwata M."/>
            <person name="Karol K.G."/>
            <person name="Koehler B."/>
            <person name="Kolukisaoglu U."/>
            <person name="Kubo M."/>
            <person name="Kurata T."/>
            <person name="Lalonde S."/>
            <person name="Li K."/>
            <person name="Li Y."/>
            <person name="Litt A."/>
            <person name="Lyons E."/>
            <person name="Manning G."/>
            <person name="Maruyama T."/>
            <person name="Michael T.P."/>
            <person name="Mikami K."/>
            <person name="Miyazaki S."/>
            <person name="Morinaga S."/>
            <person name="Murata T."/>
            <person name="Mueller-Roeber B."/>
            <person name="Nelson D.R."/>
            <person name="Obara M."/>
            <person name="Oguri Y."/>
            <person name="Olmstead R.G."/>
            <person name="Onodera N."/>
            <person name="Petersen B.L."/>
            <person name="Pils B."/>
            <person name="Prigge M."/>
            <person name="Rensing S.A."/>
            <person name="Riano-Pachon D.M."/>
            <person name="Roberts A.W."/>
            <person name="Sato Y."/>
            <person name="Scheller H.V."/>
            <person name="Schulz B."/>
            <person name="Schulz C."/>
            <person name="Shakirov E.V."/>
            <person name="Shibagaki N."/>
            <person name="Shinohara N."/>
            <person name="Shippen D.E."/>
            <person name="Soerensen I."/>
            <person name="Sotooka R."/>
            <person name="Sugimoto N."/>
            <person name="Sugita M."/>
            <person name="Sumikawa N."/>
            <person name="Tanurdzic M."/>
            <person name="Theissen G."/>
            <person name="Ulvskov P."/>
            <person name="Wakazuki S."/>
            <person name="Weng J.K."/>
            <person name="Willats W.W."/>
            <person name="Wipf D."/>
            <person name="Wolf P.G."/>
            <person name="Yang L."/>
            <person name="Zimmer A.D."/>
            <person name="Zhu Q."/>
            <person name="Mitros T."/>
            <person name="Hellsten U."/>
            <person name="Loque D."/>
            <person name="Otillar R."/>
            <person name="Salamov A."/>
            <person name="Schmutz J."/>
            <person name="Shapiro H."/>
            <person name="Lindquist E."/>
            <person name="Lucas S."/>
            <person name="Rokhsar D."/>
            <person name="Grigoriev I.V."/>
        </authorList>
    </citation>
    <scope>NUCLEOTIDE SEQUENCE [LARGE SCALE GENOMIC DNA]</scope>
</reference>
<feature type="repeat" description="PPR" evidence="2">
    <location>
        <begin position="369"/>
        <end position="403"/>
    </location>
</feature>
<proteinExistence type="predicted"/>
<feature type="repeat" description="PPR" evidence="2">
    <location>
        <begin position="165"/>
        <end position="199"/>
    </location>
</feature>
<dbReference type="HOGENOM" id="CLU_002706_0_1_1"/>
<dbReference type="eggNOG" id="KOG4197">
    <property type="taxonomic scope" value="Eukaryota"/>
</dbReference>
<dbReference type="PANTHER" id="PTHR24015">
    <property type="entry name" value="OS07G0578800 PROTEIN-RELATED"/>
    <property type="match status" value="1"/>
</dbReference>
<dbReference type="FunFam" id="1.25.40.10:FF:000031">
    <property type="entry name" value="Pentatricopeptide repeat-containing protein mitochondrial"/>
    <property type="match status" value="2"/>
</dbReference>
<dbReference type="InParanoid" id="D8SG57"/>
<dbReference type="GO" id="GO:0003723">
    <property type="term" value="F:RNA binding"/>
    <property type="evidence" value="ECO:0007669"/>
    <property type="project" value="InterPro"/>
</dbReference>
<feature type="repeat" description="PPR" evidence="2">
    <location>
        <begin position="266"/>
        <end position="300"/>
    </location>
</feature>
<dbReference type="PROSITE" id="PS51375">
    <property type="entry name" value="PPR"/>
    <property type="match status" value="8"/>
</dbReference>